<dbReference type="InterPro" id="IPR010156">
    <property type="entry name" value="CRISPR-assoc_prot_Cas6"/>
</dbReference>
<dbReference type="Pfam" id="PF21350">
    <property type="entry name" value="Cas6_I-A"/>
    <property type="match status" value="1"/>
</dbReference>
<evidence type="ECO:0000259" key="4">
    <source>
        <dbReference type="Pfam" id="PF01881"/>
    </source>
</evidence>
<evidence type="ECO:0000256" key="2">
    <source>
        <dbReference type="ARBA" id="ARBA00022884"/>
    </source>
</evidence>
<reference evidence="6" key="1">
    <citation type="journal article" date="2019" name="Int. J. Syst. Evol. Microbiol.">
        <title>The Global Catalogue of Microorganisms (GCM) 10K type strain sequencing project: providing services to taxonomists for standard genome sequencing and annotation.</title>
        <authorList>
            <consortium name="The Broad Institute Genomics Platform"/>
            <consortium name="The Broad Institute Genome Sequencing Center for Infectious Disease"/>
            <person name="Wu L."/>
            <person name="Ma J."/>
        </authorList>
    </citation>
    <scope>NUCLEOTIDE SEQUENCE [LARGE SCALE GENOMIC DNA]</scope>
    <source>
        <strain evidence="6">KCTC 52925</strain>
    </source>
</reference>
<organism evidence="5 6">
    <name type="scientific">Christiangramia antarctica</name>
    <dbReference type="NCBI Taxonomy" id="2058158"/>
    <lineage>
        <taxon>Bacteria</taxon>
        <taxon>Pseudomonadati</taxon>
        <taxon>Bacteroidota</taxon>
        <taxon>Flavobacteriia</taxon>
        <taxon>Flavobacteriales</taxon>
        <taxon>Flavobacteriaceae</taxon>
        <taxon>Christiangramia</taxon>
    </lineage>
</organism>
<protein>
    <submittedName>
        <fullName evidence="5">CRISPR-associated endoribonuclease Cas6</fullName>
    </submittedName>
</protein>
<dbReference type="EMBL" id="JBHUOJ010000032">
    <property type="protein sequence ID" value="MFD2834177.1"/>
    <property type="molecule type" value="Genomic_DNA"/>
</dbReference>
<sequence length="273" mass="30863">MRFKITLVPISKNPIIPINYQYPLSAVIYKVLSGADEKYASFLHEKGYQVGDGLKRFKFFTFSDLRAKFKLRDKDRMHLHSNPELIVSFYLPEAAKHFIKGIFLNREIAIADGTSKALFLVEQVEALLPLNIPNGSIDSLHFDVLSMVVCGRKNDDGNYVFLSPEDPNWKPMVLYNWKEKCRAASLDFSETEWAIMDIETLLDKKKPASRLIVIKAGTKAQTRIKGYRDFGIRATGPSAALELLYNAGCGAYTSLGCGFLGIKENWEINHDNT</sequence>
<dbReference type="Pfam" id="PF01881">
    <property type="entry name" value="Cas_Cas6_C"/>
    <property type="match status" value="1"/>
</dbReference>
<dbReference type="InterPro" id="IPR049435">
    <property type="entry name" value="Cas_Cas6_C"/>
</dbReference>
<comment type="similarity">
    <text evidence="1">Belongs to the CRISPR-associated protein Cas6/Cse3/CasE family.</text>
</comment>
<dbReference type="Gene3D" id="3.30.70.1890">
    <property type="match status" value="1"/>
</dbReference>
<dbReference type="Gene3D" id="3.30.70.1900">
    <property type="match status" value="1"/>
</dbReference>
<keyword evidence="3" id="KW-0051">Antiviral defense</keyword>
<proteinExistence type="inferred from homology"/>
<dbReference type="CDD" id="cd21140">
    <property type="entry name" value="Cas6_I-like"/>
    <property type="match status" value="1"/>
</dbReference>
<name>A0ABW5X6N0_9FLAO</name>
<evidence type="ECO:0000313" key="5">
    <source>
        <dbReference type="EMBL" id="MFD2834177.1"/>
    </source>
</evidence>
<gene>
    <name evidence="5" type="ORF">ACFSYS_12845</name>
</gene>
<evidence type="ECO:0000313" key="6">
    <source>
        <dbReference type="Proteomes" id="UP001597438"/>
    </source>
</evidence>
<evidence type="ECO:0000256" key="1">
    <source>
        <dbReference type="ARBA" id="ARBA00005937"/>
    </source>
</evidence>
<dbReference type="RefSeq" id="WP_251739187.1">
    <property type="nucleotide sequence ID" value="NZ_JBHUOJ010000032.1"/>
</dbReference>
<dbReference type="PANTHER" id="PTHR36984:SF1">
    <property type="entry name" value="CRISPR-ASSOCIATED ENDORIBONUCLEASE CAS6 1"/>
    <property type="match status" value="1"/>
</dbReference>
<keyword evidence="6" id="KW-1185">Reference proteome</keyword>
<dbReference type="InterPro" id="IPR045747">
    <property type="entry name" value="CRISPR-assoc_prot_Cas6_N_sf"/>
</dbReference>
<keyword evidence="2" id="KW-0694">RNA-binding</keyword>
<accession>A0ABW5X6N0</accession>
<evidence type="ECO:0000256" key="3">
    <source>
        <dbReference type="ARBA" id="ARBA00023118"/>
    </source>
</evidence>
<dbReference type="PANTHER" id="PTHR36984">
    <property type="entry name" value="CRISPR-ASSOCIATED ENDORIBONUCLEASE CAS6 1"/>
    <property type="match status" value="1"/>
</dbReference>
<feature type="domain" description="CRISPR associated protein Cas6 C-terminal" evidence="4">
    <location>
        <begin position="140"/>
        <end position="260"/>
    </location>
</feature>
<comment type="caution">
    <text evidence="5">The sequence shown here is derived from an EMBL/GenBank/DDBJ whole genome shotgun (WGS) entry which is preliminary data.</text>
</comment>
<dbReference type="Proteomes" id="UP001597438">
    <property type="component" value="Unassembled WGS sequence"/>
</dbReference>